<dbReference type="Pfam" id="PF13450">
    <property type="entry name" value="NAD_binding_8"/>
    <property type="match status" value="1"/>
</dbReference>
<evidence type="ECO:0000313" key="2">
    <source>
        <dbReference type="Proteomes" id="UP001589896"/>
    </source>
</evidence>
<dbReference type="SUPFAM" id="SSF51905">
    <property type="entry name" value="FAD/NAD(P)-binding domain"/>
    <property type="match status" value="1"/>
</dbReference>
<dbReference type="PRINTS" id="PR00411">
    <property type="entry name" value="PNDRDTASEI"/>
</dbReference>
<protein>
    <submittedName>
        <fullName evidence="1">Phytoene desaturase family protein</fullName>
    </submittedName>
</protein>
<dbReference type="EMBL" id="JBHLTG010000002">
    <property type="protein sequence ID" value="MFC0678458.1"/>
    <property type="molecule type" value="Genomic_DNA"/>
</dbReference>
<comment type="caution">
    <text evidence="1">The sequence shown here is derived from an EMBL/GenBank/DDBJ whole genome shotgun (WGS) entry which is preliminary data.</text>
</comment>
<dbReference type="PANTHER" id="PTHR10668">
    <property type="entry name" value="PHYTOENE DEHYDROGENASE"/>
    <property type="match status" value="1"/>
</dbReference>
<accession>A0ABV6RR83</accession>
<keyword evidence="2" id="KW-1185">Reference proteome</keyword>
<dbReference type="Proteomes" id="UP001589896">
    <property type="component" value="Unassembled WGS sequence"/>
</dbReference>
<dbReference type="InterPro" id="IPR036188">
    <property type="entry name" value="FAD/NAD-bd_sf"/>
</dbReference>
<proteinExistence type="predicted"/>
<dbReference type="RefSeq" id="WP_386668331.1">
    <property type="nucleotide sequence ID" value="NZ_JBHLTG010000002.1"/>
</dbReference>
<reference evidence="1 2" key="1">
    <citation type="submission" date="2024-09" db="EMBL/GenBank/DDBJ databases">
        <authorList>
            <person name="Sun Q."/>
            <person name="Mori K."/>
        </authorList>
    </citation>
    <scope>NUCLEOTIDE SEQUENCE [LARGE SCALE GENOMIC DNA]</scope>
    <source>
        <strain evidence="1 2">KCTC 23076</strain>
    </source>
</reference>
<sequence>MDAIIVGSGPNGLAAAVTLARAGLSVRVYEGADTIGGGARTAELTLPGFAHDVCSAVHPMAFSSPFFREFGLIDRVQLVAPEISYAQPLDGGRAAIAYRDLDRTAEELGRDGPAWRRLFGPLVEHVERVSEFSGASMLRIPRSPITAVRFGLRVLEQGSPAWNLRWREDAAPALLTGVFSHTIQRMPSLGSAAAGLVLATHAHAAGWPIPVGGSQAIVDAMADEVTALGGEIVTGTMVTSLDELPPARAVLLDTSTRAFLELAGERVPKRYARRLNRFRFGNAAAKVDFALSGPVPWAVPELAAAGTVHVGGTRAELARAEADVADGRHPERPYVLVSQPGVVDPGRAPGAQQTLWTYTHVPRGSTADVTEAITAQLERFAPGFRDVVLASTITSAAELERYNPNYVGGDIASGDVDVIQLLARPVLSRHPWRTPVEGVYLCSAATPPGPGVHGMAGFHAAQLALRDRFGVREDAREKIGAVL</sequence>
<dbReference type="Gene3D" id="3.50.50.60">
    <property type="entry name" value="FAD/NAD(P)-binding domain"/>
    <property type="match status" value="2"/>
</dbReference>
<gene>
    <name evidence="1" type="ORF">ACFFGH_11475</name>
</gene>
<evidence type="ECO:0000313" key="1">
    <source>
        <dbReference type="EMBL" id="MFC0678458.1"/>
    </source>
</evidence>
<dbReference type="PANTHER" id="PTHR10668:SF105">
    <property type="entry name" value="DEHYDROGENASE-RELATED"/>
    <property type="match status" value="1"/>
</dbReference>
<organism evidence="1 2">
    <name type="scientific">Lysobacter korlensis</name>
    <dbReference type="NCBI Taxonomy" id="553636"/>
    <lineage>
        <taxon>Bacteria</taxon>
        <taxon>Pseudomonadati</taxon>
        <taxon>Pseudomonadota</taxon>
        <taxon>Gammaproteobacteria</taxon>
        <taxon>Lysobacterales</taxon>
        <taxon>Lysobacteraceae</taxon>
        <taxon>Lysobacter</taxon>
    </lineage>
</organism>
<name>A0ABV6RR83_9GAMM</name>